<sequence length="380" mass="43065">MPDNQSVPFDVKELHILACPKSWKFCVVCRKAVKLEGYEAHEHEAPEFSTRSETILLKAVDVEKHESSCGSELVVRETCQHVVQTFDLPNQERNSRPDELEMPMAEEIDVAGACSAECSSASLTDSSKEVTVPLVAILTEMIEINADVLATVNEILSEVQQLQNTAERVLDATRFASSVTSMTCLIPHPNARSASVFVNILAGVVVIGQELYQDLKSDKFILKINEKVDEEQKRLLELQRFWGFDLPCIPRLTLVPRFESGRDVFGFFVARTARLQAQVLKRYHFGEWWGLIQAVLHKLQSGVEKPANCKTELLKMLENMRQEYVMHGKNLSAFLVSLEEPFPGEEHMFLLQILTFRKALFLAKSSPGQFHLRRLQGQFM</sequence>
<gene>
    <name evidence="1" type="ORF">NMOB1V02_LOCUS11273</name>
</gene>
<evidence type="ECO:0000313" key="2">
    <source>
        <dbReference type="Proteomes" id="UP000678499"/>
    </source>
</evidence>
<dbReference type="EMBL" id="CAJPEX010005809">
    <property type="protein sequence ID" value="CAG0923812.1"/>
    <property type="molecule type" value="Genomic_DNA"/>
</dbReference>
<protein>
    <submittedName>
        <fullName evidence="1">Uncharacterized protein</fullName>
    </submittedName>
</protein>
<dbReference type="Proteomes" id="UP000678499">
    <property type="component" value="Unassembled WGS sequence"/>
</dbReference>
<organism evidence="1">
    <name type="scientific">Notodromas monacha</name>
    <dbReference type="NCBI Taxonomy" id="399045"/>
    <lineage>
        <taxon>Eukaryota</taxon>
        <taxon>Metazoa</taxon>
        <taxon>Ecdysozoa</taxon>
        <taxon>Arthropoda</taxon>
        <taxon>Crustacea</taxon>
        <taxon>Oligostraca</taxon>
        <taxon>Ostracoda</taxon>
        <taxon>Podocopa</taxon>
        <taxon>Podocopida</taxon>
        <taxon>Cypridocopina</taxon>
        <taxon>Cypridoidea</taxon>
        <taxon>Cyprididae</taxon>
        <taxon>Notodromas</taxon>
    </lineage>
</organism>
<accession>A0A7R9C0M7</accession>
<dbReference type="EMBL" id="OA887846">
    <property type="protein sequence ID" value="CAD7283660.1"/>
    <property type="molecule type" value="Genomic_DNA"/>
</dbReference>
<keyword evidence="2" id="KW-1185">Reference proteome</keyword>
<dbReference type="AlphaFoldDB" id="A0A7R9C0M7"/>
<evidence type="ECO:0000313" key="1">
    <source>
        <dbReference type="EMBL" id="CAD7283660.1"/>
    </source>
</evidence>
<reference evidence="1" key="1">
    <citation type="submission" date="2020-11" db="EMBL/GenBank/DDBJ databases">
        <authorList>
            <person name="Tran Van P."/>
        </authorList>
    </citation>
    <scope>NUCLEOTIDE SEQUENCE</scope>
</reference>
<proteinExistence type="predicted"/>
<name>A0A7R9C0M7_9CRUS</name>